<gene>
    <name evidence="2" type="ORF">CLV55_103134</name>
</gene>
<dbReference type="InterPro" id="IPR023214">
    <property type="entry name" value="HAD_sf"/>
</dbReference>
<evidence type="ECO:0000313" key="3">
    <source>
        <dbReference type="Proteomes" id="UP000248840"/>
    </source>
</evidence>
<evidence type="ECO:0000313" key="2">
    <source>
        <dbReference type="EMBL" id="RAR73815.1"/>
    </source>
</evidence>
<dbReference type="Proteomes" id="UP000248840">
    <property type="component" value="Unassembled WGS sequence"/>
</dbReference>
<protein>
    <submittedName>
        <fullName evidence="2">Uncharacterized protein (TIGR02145 family)</fullName>
    </submittedName>
</protein>
<reference evidence="2 3" key="1">
    <citation type="submission" date="2018-06" db="EMBL/GenBank/DDBJ databases">
        <title>Genomic Encyclopedia of Archaeal and Bacterial Type Strains, Phase II (KMG-II): from individual species to whole genera.</title>
        <authorList>
            <person name="Goeker M."/>
        </authorList>
    </citation>
    <scope>NUCLEOTIDE SEQUENCE [LARGE SCALE GENOMIC DNA]</scope>
    <source>
        <strain evidence="2 3">DSM 25663</strain>
    </source>
</reference>
<sequence length="335" mass="38743">MYQIYVFMKTCYLDFDRTILESVFPNTDIHFLNENCIEFVKRVKELGYKLVLNTYRADLKNGSLEQALHSVESYIEFDGILANKIPPQPFDLNTDTLYIDDESKGIPLKLSNKVLGLKVVDFSRIIALLDLKHSEINIGGQIWTNKNWNTRIFNNSESILIAKSRGDWYDAIIKQQPAICISPDYPDEVLYNWYAINDERGIVPEGYRIPNFSDVHKLIDYLGGPKYAGVQLKATDWEECSYIEIDQLERIKKIGNFTGFSAVPIGLRRRDGWYQGRMFGSFFWVINDDSPAKPTVFKLIEGIEAAILENTEQFESHRDFPITQYAFSIRLIKNT</sequence>
<name>A0A328YLV6_9FLAO</name>
<organism evidence="2 3">
    <name type="scientific">Flavobacterium aciduliphilum</name>
    <dbReference type="NCBI Taxonomy" id="1101402"/>
    <lineage>
        <taxon>Bacteria</taxon>
        <taxon>Pseudomonadati</taxon>
        <taxon>Bacteroidota</taxon>
        <taxon>Flavobacteriia</taxon>
        <taxon>Flavobacteriales</taxon>
        <taxon>Flavobacteriaceae</taxon>
        <taxon>Flavobacterium</taxon>
    </lineage>
</organism>
<evidence type="ECO:0000259" key="1">
    <source>
        <dbReference type="Pfam" id="PF09603"/>
    </source>
</evidence>
<dbReference type="Pfam" id="PF09603">
    <property type="entry name" value="Fib_succ_major"/>
    <property type="match status" value="1"/>
</dbReference>
<keyword evidence="3" id="KW-1185">Reference proteome</keyword>
<dbReference type="InterPro" id="IPR011871">
    <property type="entry name" value="Fib_succ_major"/>
</dbReference>
<dbReference type="AlphaFoldDB" id="A0A328YLV6"/>
<proteinExistence type="predicted"/>
<feature type="domain" description="Fibrobacter succinogenes major paralogous" evidence="1">
    <location>
        <begin position="136"/>
        <end position="333"/>
    </location>
</feature>
<dbReference type="EMBL" id="QLSZ01000003">
    <property type="protein sequence ID" value="RAR73815.1"/>
    <property type="molecule type" value="Genomic_DNA"/>
</dbReference>
<dbReference type="InterPro" id="IPR036412">
    <property type="entry name" value="HAD-like_sf"/>
</dbReference>
<accession>A0A328YLV6</accession>
<comment type="caution">
    <text evidence="2">The sequence shown here is derived from an EMBL/GenBank/DDBJ whole genome shotgun (WGS) entry which is preliminary data.</text>
</comment>
<dbReference type="Gene3D" id="3.40.50.1000">
    <property type="entry name" value="HAD superfamily/HAD-like"/>
    <property type="match status" value="1"/>
</dbReference>
<dbReference type="SUPFAM" id="SSF56784">
    <property type="entry name" value="HAD-like"/>
    <property type="match status" value="1"/>
</dbReference>